<keyword evidence="3" id="KW-0732">Signal</keyword>
<organism evidence="9 10">
    <name type="scientific">Cyanidioschyzon merolae (strain NIES-3377 / 10D)</name>
    <name type="common">Unicellular red alga</name>
    <dbReference type="NCBI Taxonomy" id="280699"/>
    <lineage>
        <taxon>Eukaryota</taxon>
        <taxon>Rhodophyta</taxon>
        <taxon>Bangiophyceae</taxon>
        <taxon>Cyanidiales</taxon>
        <taxon>Cyanidiaceae</taxon>
        <taxon>Cyanidioschyzon</taxon>
    </lineage>
</organism>
<evidence type="ECO:0000313" key="10">
    <source>
        <dbReference type="Proteomes" id="UP000007014"/>
    </source>
</evidence>
<evidence type="ECO:0000256" key="3">
    <source>
        <dbReference type="ARBA" id="ARBA00022729"/>
    </source>
</evidence>
<dbReference type="Pfam" id="PF18404">
    <property type="entry name" value="Glyco_transf_24"/>
    <property type="match status" value="1"/>
</dbReference>
<feature type="domain" description="UGGT thioredoxin-like" evidence="7">
    <location>
        <begin position="743"/>
        <end position="915"/>
    </location>
</feature>
<reference evidence="9 10" key="1">
    <citation type="journal article" date="2004" name="Nature">
        <title>Genome sequence of the ultrasmall unicellular red alga Cyanidioschyzon merolae 10D.</title>
        <authorList>
            <person name="Matsuzaki M."/>
            <person name="Misumi O."/>
            <person name="Shin-i T."/>
            <person name="Maruyama S."/>
            <person name="Takahara M."/>
            <person name="Miyagishima S."/>
            <person name="Mori T."/>
            <person name="Nishida K."/>
            <person name="Yagisawa F."/>
            <person name="Nishida K."/>
            <person name="Yoshida Y."/>
            <person name="Nishimura Y."/>
            <person name="Nakao S."/>
            <person name="Kobayashi T."/>
            <person name="Momoyama Y."/>
            <person name="Higashiyama T."/>
            <person name="Minoda A."/>
            <person name="Sano M."/>
            <person name="Nomoto H."/>
            <person name="Oishi K."/>
            <person name="Hayashi H."/>
            <person name="Ohta F."/>
            <person name="Nishizaka S."/>
            <person name="Haga S."/>
            <person name="Miura S."/>
            <person name="Morishita T."/>
            <person name="Kabeya Y."/>
            <person name="Terasawa K."/>
            <person name="Suzuki Y."/>
            <person name="Ishii Y."/>
            <person name="Asakawa S."/>
            <person name="Takano H."/>
            <person name="Ohta N."/>
            <person name="Kuroiwa H."/>
            <person name="Tanaka K."/>
            <person name="Shimizu N."/>
            <person name="Sugano S."/>
            <person name="Sato N."/>
            <person name="Nozaki H."/>
            <person name="Ogasawara N."/>
            <person name="Kohara Y."/>
            <person name="Kuroiwa T."/>
        </authorList>
    </citation>
    <scope>NUCLEOTIDE SEQUENCE [LARGE SCALE GENOMIC DNA]</scope>
    <source>
        <strain evidence="9 10">10D</strain>
    </source>
</reference>
<evidence type="ECO:0000259" key="7">
    <source>
        <dbReference type="Pfam" id="PF18402"/>
    </source>
</evidence>
<dbReference type="eggNOG" id="KOG1879">
    <property type="taxonomic scope" value="Eukaryota"/>
</dbReference>
<reference evidence="9 10" key="2">
    <citation type="journal article" date="2007" name="BMC Biol.">
        <title>A 100%-complete sequence reveals unusually simple genomic features in the hot-spring red alga Cyanidioschyzon merolae.</title>
        <authorList>
            <person name="Nozaki H."/>
            <person name="Takano H."/>
            <person name="Misumi O."/>
            <person name="Terasawa K."/>
            <person name="Matsuzaki M."/>
            <person name="Maruyama S."/>
            <person name="Nishida K."/>
            <person name="Yagisawa F."/>
            <person name="Yoshida Y."/>
            <person name="Fujiwara T."/>
            <person name="Takio S."/>
            <person name="Tamura K."/>
            <person name="Chung S.J."/>
            <person name="Nakamura S."/>
            <person name="Kuroiwa H."/>
            <person name="Tanaka K."/>
            <person name="Sato N."/>
            <person name="Kuroiwa T."/>
        </authorList>
    </citation>
    <scope>NUCLEOTIDE SEQUENCE [LARGE SCALE GENOMIC DNA]</scope>
    <source>
        <strain evidence="9 10">10D</strain>
    </source>
</reference>
<dbReference type="GO" id="GO:0018279">
    <property type="term" value="P:protein N-linked glycosylation via asparagine"/>
    <property type="evidence" value="ECO:0007669"/>
    <property type="project" value="TreeGrafter"/>
</dbReference>
<dbReference type="GO" id="GO:0003980">
    <property type="term" value="F:UDP-glucose:glycoprotein glucosyltransferase activity"/>
    <property type="evidence" value="ECO:0007669"/>
    <property type="project" value="InterPro"/>
</dbReference>
<evidence type="ECO:0000256" key="1">
    <source>
        <dbReference type="ARBA" id="ARBA00001913"/>
    </source>
</evidence>
<dbReference type="PANTHER" id="PTHR11226">
    <property type="entry name" value="UDP-GLUCOSE GLYCOPROTEIN:GLUCOSYLTRANSFERASE"/>
    <property type="match status" value="1"/>
</dbReference>
<name>M1VKZ8_CYAM1</name>
<evidence type="ECO:0000256" key="2">
    <source>
        <dbReference type="ARBA" id="ARBA00004319"/>
    </source>
</evidence>
<keyword evidence="5" id="KW-0325">Glycoprotein</keyword>
<keyword evidence="4" id="KW-0256">Endoplasmic reticulum</keyword>
<protein>
    <submittedName>
        <fullName evidence="9">UDP-glucose:glycoprotein glucosyltransferase</fullName>
    </submittedName>
</protein>
<dbReference type="STRING" id="280699.M1VKZ8"/>
<keyword evidence="6" id="KW-0472">Membrane</keyword>
<evidence type="ECO:0000259" key="8">
    <source>
        <dbReference type="Pfam" id="PF18404"/>
    </source>
</evidence>
<dbReference type="UniPathway" id="UPA00378"/>
<dbReference type="InterPro" id="IPR009448">
    <property type="entry name" value="UDP-g_GGtrans"/>
</dbReference>
<dbReference type="Gramene" id="CMQ459CT">
    <property type="protein sequence ID" value="CMQ459CT"/>
    <property type="gene ID" value="CMQ459C"/>
</dbReference>
<keyword evidence="10" id="KW-1185">Reference proteome</keyword>
<dbReference type="HOGENOM" id="CLU_232503_0_0_1"/>
<dbReference type="GeneID" id="16996580"/>
<dbReference type="EMBL" id="AP006499">
    <property type="protein sequence ID" value="BAM82283.1"/>
    <property type="molecule type" value="Genomic_DNA"/>
</dbReference>
<evidence type="ECO:0000256" key="5">
    <source>
        <dbReference type="ARBA" id="ARBA00023180"/>
    </source>
</evidence>
<feature type="transmembrane region" description="Helical" evidence="6">
    <location>
        <begin position="178"/>
        <end position="203"/>
    </location>
</feature>
<dbReference type="SUPFAM" id="SSF53448">
    <property type="entry name" value="Nucleotide-diphospho-sugar transferases"/>
    <property type="match status" value="1"/>
</dbReference>
<keyword evidence="6" id="KW-0812">Transmembrane</keyword>
<gene>
    <name evidence="9" type="ORF">CYME_CMQ459C</name>
</gene>
<dbReference type="RefSeq" id="XP_005538319.1">
    <property type="nucleotide sequence ID" value="XM_005538262.1"/>
</dbReference>
<dbReference type="Gene3D" id="3.90.550.10">
    <property type="entry name" value="Spore Coat Polysaccharide Biosynthesis Protein SpsA, Chain A"/>
    <property type="match status" value="1"/>
</dbReference>
<dbReference type="InterPro" id="IPR040497">
    <property type="entry name" value="Glyco_transf_24"/>
</dbReference>
<feature type="domain" description="Glucosyltransferase 24 catalytic" evidence="8">
    <location>
        <begin position="1780"/>
        <end position="2061"/>
    </location>
</feature>
<dbReference type="GO" id="GO:0036503">
    <property type="term" value="P:ERAD pathway"/>
    <property type="evidence" value="ECO:0007669"/>
    <property type="project" value="TreeGrafter"/>
</dbReference>
<dbReference type="GO" id="GO:0005788">
    <property type="term" value="C:endoplasmic reticulum lumen"/>
    <property type="evidence" value="ECO:0007669"/>
    <property type="project" value="UniProtKB-SubCell"/>
</dbReference>
<comment type="subcellular location">
    <subcellularLocation>
        <location evidence="2">Endoplasmic reticulum lumen</location>
    </subcellularLocation>
</comment>
<dbReference type="InterPro" id="IPR029044">
    <property type="entry name" value="Nucleotide-diphossugar_trans"/>
</dbReference>
<proteinExistence type="predicted"/>
<dbReference type="GO" id="GO:0051082">
    <property type="term" value="F:unfolded protein binding"/>
    <property type="evidence" value="ECO:0007669"/>
    <property type="project" value="TreeGrafter"/>
</dbReference>
<dbReference type="KEGG" id="cme:CYME_CMQ459C"/>
<dbReference type="InterPro" id="IPR040692">
    <property type="entry name" value="UGGT_TRXL_3"/>
</dbReference>
<sequence>MLPETPDLMRTRRRFHDYLQRACFRKHQISCVPDVDSTTTYNERASGNTRSHALTSDYTIKRPAFAPALTPGSQSSLRWQRTYQQAAREYASSPTVRTGRRKHLLLHSALERKHGPWCTWLNEGPTQTQAGAIPSRGGSGCYRAVAAQACYALPARCFPHELAAEVLMRSFGRQRFSLGLWVCAVYTLIICASLCIGISQSFLPAAVRRSVKALHVDVVAPWNASSLPLELLEGIRRIYSDRLFWSLLDQIADGTDLLRSANSDSERELSAIRWLRTRLELAWTAAAADLTSSVEADALTAAVRQAWRSLEVLVVQRVYAARLQLHERLETDDRDQLEPALNAVDSTWVLLVCGAERIPIADEAALASLGHHVDACRSRFPRNIDEVHRWNLASQRFLLPSDTVLGCVGGSAAAPHVPGDKRWTDQSGTEPLIAAILYTDVFRDDAFSAFHRAVRERAQNCELVYVIRMRRAAPSRAALTADFSSDATQMMSLSGYTVELALKSSDYVVLDTKQNETLWLQRNKTQHVRQRGAAGSVAIDIQDLDKDEIQATLDALLMQSLWSEATKHTGASETLEELLMDLTGSLLQGIEQLGNDLPSIGAALWKEAKAEPSFAASVAQSRALLTASAENLSRLHPELHWDNLPSVLFLNGRQVSPDASSVALCAASIAAAHLAAYRIWDMMDPLKTAAIDDRERFLANITHRQSEAEASTTIVDTRLYLPALLDCTEESDSDPVQSVEQLFIFRLNDIERDRKYQNWSPSFQELLQSPSAKAFPKLRRNAFRLVAFVNPGSAAGLEASAQLIQWVKNRDPVLPFQISLVLVPPHEAAYRWNASAGDTAGAPRSPWSRALGMLRSLGWRRGDLQSPGELPPRRSPLEPSTDAVICRAVYYLLHVRRSRRAAASFLSELHATVQREHPLAALWMLQGLGGRSSTIALPPLPPRADQVRRVFLQTAAGMQAASPNQTSSSFDAEHDYESLILHPHGKKRVLGALFGLRSGGAAAAAKVHDSSQCAMLVHAEVRTRQWLRSIGLPADTSALLALNGKRIGDLAKDPVDASTVFRYLNAEVQRLAELTRAGLAPDAACVDDVVYQTSSWRTSTTVTPGPYPSPRRKESATAAVLATRLVLVPAFETQLLSATSQLVSGSTALQQEHIEQGLQSIALLWDALFAQQQQHTQGDAVHLLNIPYRLAVVDAADAHDDGCQPPLTVWLLLDLDTTFGCRFLHDAMRVLAEQQWTQPSHHPGAAAWPSAVRLGLFHTGLQAGPVARSLMQLWTATPANASRSSMQLDDALRRRLERICGGVEVSPASTAPTLTGTPAPNWLRLLFSGGWGVDPGQLALVVNGRRYRIDRDEVWAHHAAALFKAVLQREAALMEARCGSYIIRQTKPLSGRCSPVDQSHQADAVLISTILADVLDGSCRPSGGSLLVQQSPSELPLDSLRRLRHLVPALRYRKAPAVPRQHTGSALRAEGLIAPFTAADASFTLVLRKLLGEALDAELDVTLNPRLQWRGDDGRLLQPRYVRSKLVTRFADALANGTSASVIFDRLAEHRIHSVHLRTPATWFTTVQHAELDPDNVALVQWAPPGTPSHRSIRYELSKLIVEGFVVDRQPSTRAPGLALRLEQHGGIRHPDHCSRERRSRVETVVMEGSGYFQLALTPGIWRLVPIPIPSAFGRQRDDLSIALVEAQRAPYAARLVDLQPIDASNATLLVVDDLWGQSTQSQPLLLLRVAHLQRTWYERVWALVAALRTSSQVQRRERLCLPPSASSSSSSSADKRPLIHLFSIASGHLYERLLRIMMLSAVRATPRYRCKFWLVGNFLSPRFRAQLPRLAHRLGFDYELVWYAWPRWLRPQHEKQRLIWAYKILFLDVLFPSDVERIIFIDSDQVVRGDLGELWELALGSRAVYGFVPFCDDRPEMDAYRFWKRGFWAKHLRGQPYHISALFVVDLKRFRAHRAGDTLRALYQRLSADPESLSNLDQDLPNYASVPLAEQSGTMNAAEPLVPLESLPSEWLWCETWCSEQSKARAKTIDLCNNPSTHESKLESARRIIPHWDELDTEATAAATLVDDHAWEAFVAQREQSMHPTRHDELR</sequence>
<dbReference type="Pfam" id="PF18402">
    <property type="entry name" value="Thioredoxin_14"/>
    <property type="match status" value="1"/>
</dbReference>
<evidence type="ECO:0000256" key="4">
    <source>
        <dbReference type="ARBA" id="ARBA00022824"/>
    </source>
</evidence>
<evidence type="ECO:0000313" key="9">
    <source>
        <dbReference type="EMBL" id="BAM82283.1"/>
    </source>
</evidence>
<comment type="cofactor">
    <cofactor evidence="1">
        <name>Ca(2+)</name>
        <dbReference type="ChEBI" id="CHEBI:29108"/>
    </cofactor>
</comment>
<evidence type="ECO:0000256" key="6">
    <source>
        <dbReference type="SAM" id="Phobius"/>
    </source>
</evidence>
<dbReference type="PANTHER" id="PTHR11226:SF0">
    <property type="entry name" value="UDP-GLUCOSE:GLYCOPROTEIN GLUCOSYLTRANSFERASE"/>
    <property type="match status" value="1"/>
</dbReference>
<keyword evidence="6" id="KW-1133">Transmembrane helix</keyword>
<accession>M1VKZ8</accession>
<dbReference type="Proteomes" id="UP000007014">
    <property type="component" value="Chromosome 17"/>
</dbReference>
<dbReference type="OrthoDB" id="27683at2759"/>